<dbReference type="InterPro" id="IPR045595">
    <property type="entry name" value="SufBD_N"/>
</dbReference>
<dbReference type="InterPro" id="IPR037284">
    <property type="entry name" value="SUF_FeS_clus_asmbl_SufBD_sf"/>
</dbReference>
<evidence type="ECO:0000256" key="1">
    <source>
        <dbReference type="ARBA" id="ARBA00043967"/>
    </source>
</evidence>
<name>A0ABW4JD95_9BACL</name>
<dbReference type="SUPFAM" id="SSF101960">
    <property type="entry name" value="Stabilizer of iron transporter SufD"/>
    <property type="match status" value="1"/>
</dbReference>
<dbReference type="RefSeq" id="WP_377940803.1">
    <property type="nucleotide sequence ID" value="NZ_JBHUCX010000004.1"/>
</dbReference>
<organism evidence="4 5">
    <name type="scientific">Alicyclobacillus fodiniaquatilis</name>
    <dbReference type="NCBI Taxonomy" id="1661150"/>
    <lineage>
        <taxon>Bacteria</taxon>
        <taxon>Bacillati</taxon>
        <taxon>Bacillota</taxon>
        <taxon>Bacilli</taxon>
        <taxon>Bacillales</taxon>
        <taxon>Alicyclobacillaceae</taxon>
        <taxon>Alicyclobacillus</taxon>
    </lineage>
</organism>
<dbReference type="EMBL" id="JBHUCX010000004">
    <property type="protein sequence ID" value="MFD1673415.1"/>
    <property type="molecule type" value="Genomic_DNA"/>
</dbReference>
<reference evidence="5" key="1">
    <citation type="journal article" date="2019" name="Int. J. Syst. Evol. Microbiol.">
        <title>The Global Catalogue of Microorganisms (GCM) 10K type strain sequencing project: providing services to taxonomists for standard genome sequencing and annotation.</title>
        <authorList>
            <consortium name="The Broad Institute Genomics Platform"/>
            <consortium name="The Broad Institute Genome Sequencing Center for Infectious Disease"/>
            <person name="Wu L."/>
            <person name="Ma J."/>
        </authorList>
    </citation>
    <scope>NUCLEOTIDE SEQUENCE [LARGE SCALE GENOMIC DNA]</scope>
    <source>
        <strain evidence="5">CGMCC 1.12286</strain>
    </source>
</reference>
<dbReference type="PANTHER" id="PTHR30508:SF1">
    <property type="entry name" value="UPF0051 PROTEIN ABCI8, CHLOROPLASTIC-RELATED"/>
    <property type="match status" value="1"/>
</dbReference>
<evidence type="ECO:0000259" key="3">
    <source>
        <dbReference type="Pfam" id="PF19295"/>
    </source>
</evidence>
<sequence length="425" mass="46568">MAEANTVSLQVHSVSSTFHEPTWLQEIREQAWQQFDTMPEPRLEKTDLRKRGWETGTFAAASAKPAAEASEYVTGVSHPIALFADGHLVELKVPLELAQQGVIFTDIHSAAEKHADLFKKHFATVVTKAESKWSALNLALFAGGIFLYVPRGLQLEVPFEVVHAISADAAGSYPRSLIVADELADVKVIETSFVASGRQKVTNSHVIEVVAKQGSRVSVATADELGKGPTYFLTRRAELHKDAQVEWLVSDVSDGFAVELVESVLKGAGAQSQTRVIGLGYGREHIDLTASMVHEGRNTESEIIMHNVLCDRANSIYRSRTEIVKGAVEAGSEQSDRMIMVDGTARADAIPMLLIDENDVKRCGHAASVGKIDPNQIYYLMSRGIPKAEATKMIIWGYLHESVEALPSESVRQLVTGRIERELGR</sequence>
<evidence type="ECO:0000259" key="2">
    <source>
        <dbReference type="Pfam" id="PF01458"/>
    </source>
</evidence>
<dbReference type="InterPro" id="IPR055346">
    <property type="entry name" value="Fe-S_cluster_assembly_SufBD"/>
</dbReference>
<evidence type="ECO:0000313" key="4">
    <source>
        <dbReference type="EMBL" id="MFD1673415.1"/>
    </source>
</evidence>
<gene>
    <name evidence="4" type="ORF">ACFSB2_01590</name>
</gene>
<dbReference type="Pfam" id="PF01458">
    <property type="entry name" value="SUFBD_core"/>
    <property type="match status" value="1"/>
</dbReference>
<keyword evidence="5" id="KW-1185">Reference proteome</keyword>
<accession>A0ABW4JD95</accession>
<dbReference type="Proteomes" id="UP001597079">
    <property type="component" value="Unassembled WGS sequence"/>
</dbReference>
<proteinExistence type="inferred from homology"/>
<dbReference type="PANTHER" id="PTHR30508">
    <property type="entry name" value="FES CLUSTER ASSEMBLY PROTEIN SUF"/>
    <property type="match status" value="1"/>
</dbReference>
<feature type="domain" description="SUF system FeS cluster assembly SufBD N-terminal" evidence="3">
    <location>
        <begin position="78"/>
        <end position="159"/>
    </location>
</feature>
<comment type="similarity">
    <text evidence="1">Belongs to the iron-sulfur cluster assembly SufBD family.</text>
</comment>
<dbReference type="InterPro" id="IPR000825">
    <property type="entry name" value="SUF_FeS_clus_asmbl_SufBD_core"/>
</dbReference>
<comment type="caution">
    <text evidence="4">The sequence shown here is derived from an EMBL/GenBank/DDBJ whole genome shotgun (WGS) entry which is preliminary data.</text>
</comment>
<dbReference type="Pfam" id="PF19295">
    <property type="entry name" value="SufBD_N"/>
    <property type="match status" value="1"/>
</dbReference>
<evidence type="ECO:0000313" key="5">
    <source>
        <dbReference type="Proteomes" id="UP001597079"/>
    </source>
</evidence>
<protein>
    <submittedName>
        <fullName evidence="4">SufD family Fe-S cluster assembly protein</fullName>
    </submittedName>
</protein>
<feature type="domain" description="SUF system FeS cluster assembly SufBD core" evidence="2">
    <location>
        <begin position="165"/>
        <end position="397"/>
    </location>
</feature>